<protein>
    <submittedName>
        <fullName evidence="1">Uncharacterized protein</fullName>
    </submittedName>
</protein>
<dbReference type="EMBL" id="KZ293425">
    <property type="protein sequence ID" value="PBK71048.1"/>
    <property type="molecule type" value="Genomic_DNA"/>
</dbReference>
<dbReference type="Proteomes" id="UP000218334">
    <property type="component" value="Unassembled WGS sequence"/>
</dbReference>
<sequence>MLGYPNTQAIIPAITIKHSKTLHIYPKTKQEVALLAALWESEAKNEKNRQCLIELQAINILNKTYCKALHEQLAFYDKNKKQAGDKGKLMGDGLPVLLTGDLFYEHVVEFEAEQRRKEWQKAERKAGKADRGKALEEWKAQVQEQQKKIDAY</sequence>
<evidence type="ECO:0000313" key="1">
    <source>
        <dbReference type="EMBL" id="PBK71048.1"/>
    </source>
</evidence>
<proteinExistence type="predicted"/>
<keyword evidence="2" id="KW-1185">Reference proteome</keyword>
<dbReference type="AlphaFoldDB" id="A0A2H3BYB9"/>
<evidence type="ECO:0000313" key="2">
    <source>
        <dbReference type="Proteomes" id="UP000218334"/>
    </source>
</evidence>
<gene>
    <name evidence="1" type="ORF">ARMSODRAFT_884252</name>
</gene>
<accession>A0A2H3BYB9</accession>
<reference evidence="2" key="1">
    <citation type="journal article" date="2017" name="Nat. Ecol. Evol.">
        <title>Genome expansion and lineage-specific genetic innovations in the forest pathogenic fungi Armillaria.</title>
        <authorList>
            <person name="Sipos G."/>
            <person name="Prasanna A.N."/>
            <person name="Walter M.C."/>
            <person name="O'Connor E."/>
            <person name="Balint B."/>
            <person name="Krizsan K."/>
            <person name="Kiss B."/>
            <person name="Hess J."/>
            <person name="Varga T."/>
            <person name="Slot J."/>
            <person name="Riley R."/>
            <person name="Boka B."/>
            <person name="Rigling D."/>
            <person name="Barry K."/>
            <person name="Lee J."/>
            <person name="Mihaltcheva S."/>
            <person name="LaButti K."/>
            <person name="Lipzen A."/>
            <person name="Waldron R."/>
            <person name="Moloney N.M."/>
            <person name="Sperisen C."/>
            <person name="Kredics L."/>
            <person name="Vagvoelgyi C."/>
            <person name="Patrignani A."/>
            <person name="Fitzpatrick D."/>
            <person name="Nagy I."/>
            <person name="Doyle S."/>
            <person name="Anderson J.B."/>
            <person name="Grigoriev I.V."/>
            <person name="Gueldener U."/>
            <person name="Muensterkoetter M."/>
            <person name="Nagy L.G."/>
        </authorList>
    </citation>
    <scope>NUCLEOTIDE SEQUENCE [LARGE SCALE GENOMIC DNA]</scope>
    <source>
        <strain evidence="2">28-4</strain>
    </source>
</reference>
<name>A0A2H3BYB9_9AGAR</name>
<organism evidence="1 2">
    <name type="scientific">Armillaria solidipes</name>
    <dbReference type="NCBI Taxonomy" id="1076256"/>
    <lineage>
        <taxon>Eukaryota</taxon>
        <taxon>Fungi</taxon>
        <taxon>Dikarya</taxon>
        <taxon>Basidiomycota</taxon>
        <taxon>Agaricomycotina</taxon>
        <taxon>Agaricomycetes</taxon>
        <taxon>Agaricomycetidae</taxon>
        <taxon>Agaricales</taxon>
        <taxon>Marasmiineae</taxon>
        <taxon>Physalacriaceae</taxon>
        <taxon>Armillaria</taxon>
    </lineage>
</organism>
<dbReference type="STRING" id="1076256.A0A2H3BYB9"/>